<accession>A0A258HDW7</accession>
<feature type="compositionally biased region" description="Basic and acidic residues" evidence="1">
    <location>
        <begin position="182"/>
        <end position="191"/>
    </location>
</feature>
<protein>
    <submittedName>
        <fullName evidence="2">Uncharacterized protein</fullName>
    </submittedName>
</protein>
<name>A0A258HDW7_9CAUL</name>
<feature type="region of interest" description="Disordered" evidence="1">
    <location>
        <begin position="178"/>
        <end position="198"/>
    </location>
</feature>
<evidence type="ECO:0000313" key="2">
    <source>
        <dbReference type="EMBL" id="OYX54817.1"/>
    </source>
</evidence>
<organism evidence="2 3">
    <name type="scientific">Brevundimonas subvibrioides</name>
    <dbReference type="NCBI Taxonomy" id="74313"/>
    <lineage>
        <taxon>Bacteria</taxon>
        <taxon>Pseudomonadati</taxon>
        <taxon>Pseudomonadota</taxon>
        <taxon>Alphaproteobacteria</taxon>
        <taxon>Caulobacterales</taxon>
        <taxon>Caulobacteraceae</taxon>
        <taxon>Brevundimonas</taxon>
    </lineage>
</organism>
<evidence type="ECO:0000313" key="3">
    <source>
        <dbReference type="Proteomes" id="UP000216147"/>
    </source>
</evidence>
<comment type="caution">
    <text evidence="2">The sequence shown here is derived from an EMBL/GenBank/DDBJ whole genome shotgun (WGS) entry which is preliminary data.</text>
</comment>
<reference evidence="2 3" key="1">
    <citation type="submission" date="2017-03" db="EMBL/GenBank/DDBJ databases">
        <title>Lifting the veil on microbial sulfur biogeochemistry in mining wastewaters.</title>
        <authorList>
            <person name="Kantor R.S."/>
            <person name="Colenbrander Nelson T."/>
            <person name="Marshall S."/>
            <person name="Bennett D."/>
            <person name="Apte S."/>
            <person name="Camacho D."/>
            <person name="Thomas B.C."/>
            <person name="Warren L.A."/>
            <person name="Banfield J.F."/>
        </authorList>
    </citation>
    <scope>NUCLEOTIDE SEQUENCE [LARGE SCALE GENOMIC DNA]</scope>
    <source>
        <strain evidence="2">32-68-21</strain>
    </source>
</reference>
<sequence length="198" mass="20801">MALALAAILAPEDPDGVVTTAPRGAGAVMVGAEAPTTDARPEAAQVVAVAPHNLTTRDQIDRWVAARAPESEPFAVASGPQDDRKMHGFVSGSIGTNDYSSVSVGVSLPIGENGRLDLAYSQTKNGYGYPGYGYGAYGYPGEYGYGDVGYGYGSRSRPYGVYDSLYGAQGRSRSMSIGFSWDEDKGRRDRAPGLTAED</sequence>
<dbReference type="EMBL" id="NCEQ01000020">
    <property type="protein sequence ID" value="OYX54817.1"/>
    <property type="molecule type" value="Genomic_DNA"/>
</dbReference>
<dbReference type="Proteomes" id="UP000216147">
    <property type="component" value="Unassembled WGS sequence"/>
</dbReference>
<proteinExistence type="predicted"/>
<gene>
    <name evidence="2" type="ORF">B7Y86_15470</name>
</gene>
<dbReference type="AlphaFoldDB" id="A0A258HDW7"/>
<evidence type="ECO:0000256" key="1">
    <source>
        <dbReference type="SAM" id="MobiDB-lite"/>
    </source>
</evidence>